<keyword evidence="3" id="KW-1185">Reference proteome</keyword>
<proteinExistence type="predicted"/>
<dbReference type="InterPro" id="IPR013424">
    <property type="entry name" value="Ice-binding_C"/>
</dbReference>
<evidence type="ECO:0000313" key="2">
    <source>
        <dbReference type="EMBL" id="MRW92960.1"/>
    </source>
</evidence>
<evidence type="ECO:0000313" key="3">
    <source>
        <dbReference type="Proteomes" id="UP000433309"/>
    </source>
</evidence>
<organism evidence="2 3">
    <name type="scientific">Duganella guangzhouensis</name>
    <dbReference type="NCBI Taxonomy" id="2666084"/>
    <lineage>
        <taxon>Bacteria</taxon>
        <taxon>Pseudomonadati</taxon>
        <taxon>Pseudomonadota</taxon>
        <taxon>Betaproteobacteria</taxon>
        <taxon>Burkholderiales</taxon>
        <taxon>Oxalobacteraceae</taxon>
        <taxon>Telluria group</taxon>
        <taxon>Duganella</taxon>
    </lineage>
</organism>
<dbReference type="AlphaFoldDB" id="A0A6I2L5A1"/>
<protein>
    <submittedName>
        <fullName evidence="2">PEP-CTERM sorting domain-containing protein</fullName>
    </submittedName>
</protein>
<dbReference type="EMBL" id="WKJK01000013">
    <property type="protein sequence ID" value="MRW92960.1"/>
    <property type="molecule type" value="Genomic_DNA"/>
</dbReference>
<dbReference type="Pfam" id="PF07589">
    <property type="entry name" value="PEP-CTERM"/>
    <property type="match status" value="1"/>
</dbReference>
<name>A0A6I2L5A1_9BURK</name>
<dbReference type="Proteomes" id="UP000433309">
    <property type="component" value="Unassembled WGS sequence"/>
</dbReference>
<comment type="caution">
    <text evidence="2">The sequence shown here is derived from an EMBL/GenBank/DDBJ whole genome shotgun (WGS) entry which is preliminary data.</text>
</comment>
<dbReference type="NCBIfam" id="TIGR02595">
    <property type="entry name" value="PEP_CTERM"/>
    <property type="match status" value="1"/>
</dbReference>
<gene>
    <name evidence="2" type="ORF">GJ699_23455</name>
</gene>
<accession>A0A6I2L5A1</accession>
<feature type="domain" description="Ice-binding protein C-terminal" evidence="1">
    <location>
        <begin position="94"/>
        <end position="118"/>
    </location>
</feature>
<sequence length="120" mass="13283">MAATPVGTTTLTSLTSPAFNLNSIDLIRLPARRDWTVTFIGTKTDNTTVSQTITITDNAWHTYSLGADFTDLVSVTWQEGVLRLYAYDNIDVTAVPEAETWAMLLAGLGMLGWMQRRRQA</sequence>
<evidence type="ECO:0000259" key="1">
    <source>
        <dbReference type="Pfam" id="PF07589"/>
    </source>
</evidence>
<reference evidence="2 3" key="1">
    <citation type="submission" date="2019-11" db="EMBL/GenBank/DDBJ databases">
        <title>Novel species isolated from a subtropical stream in China.</title>
        <authorList>
            <person name="Lu H."/>
        </authorList>
    </citation>
    <scope>NUCLEOTIDE SEQUENCE [LARGE SCALE GENOMIC DNA]</scope>
    <source>
        <strain evidence="2 3">FT80W</strain>
    </source>
</reference>